<organism evidence="2">
    <name type="scientific">Chlorobium phaeobacteroides (strain BS1)</name>
    <dbReference type="NCBI Taxonomy" id="331678"/>
    <lineage>
        <taxon>Bacteria</taxon>
        <taxon>Pseudomonadati</taxon>
        <taxon>Chlorobiota</taxon>
        <taxon>Chlorobiia</taxon>
        <taxon>Chlorobiales</taxon>
        <taxon>Chlorobiaceae</taxon>
        <taxon>Chlorobium/Pelodictyon group</taxon>
        <taxon>Chlorobium</taxon>
    </lineage>
</organism>
<dbReference type="GO" id="GO:0005737">
    <property type="term" value="C:cytoplasm"/>
    <property type="evidence" value="ECO:0007669"/>
    <property type="project" value="TreeGrafter"/>
</dbReference>
<evidence type="ECO:0000259" key="1">
    <source>
        <dbReference type="Pfam" id="PF01370"/>
    </source>
</evidence>
<dbReference type="KEGG" id="cpb:Cphamn1_2186"/>
<dbReference type="PANTHER" id="PTHR48079:SF6">
    <property type="entry name" value="NAD(P)-BINDING DOMAIN-CONTAINING PROTEIN-RELATED"/>
    <property type="match status" value="1"/>
</dbReference>
<dbReference type="AlphaFoldDB" id="B3ENK2"/>
<protein>
    <submittedName>
        <fullName evidence="2">NAD-dependent epimerase/dehydratase</fullName>
    </submittedName>
</protein>
<dbReference type="InterPro" id="IPR002347">
    <property type="entry name" value="SDR_fam"/>
</dbReference>
<dbReference type="InterPro" id="IPR036291">
    <property type="entry name" value="NAD(P)-bd_dom_sf"/>
</dbReference>
<dbReference type="EMBL" id="CP001101">
    <property type="protein sequence ID" value="ACE05091.1"/>
    <property type="molecule type" value="Genomic_DNA"/>
</dbReference>
<dbReference type="Gene3D" id="3.40.50.720">
    <property type="entry name" value="NAD(P)-binding Rossmann-like Domain"/>
    <property type="match status" value="1"/>
</dbReference>
<dbReference type="InterPro" id="IPR051783">
    <property type="entry name" value="NAD(P)-dependent_oxidoreduct"/>
</dbReference>
<dbReference type="InterPro" id="IPR001509">
    <property type="entry name" value="Epimerase_deHydtase"/>
</dbReference>
<dbReference type="Pfam" id="PF01370">
    <property type="entry name" value="Epimerase"/>
    <property type="match status" value="1"/>
</dbReference>
<evidence type="ECO:0000313" key="2">
    <source>
        <dbReference type="EMBL" id="ACE05091.1"/>
    </source>
</evidence>
<dbReference type="STRING" id="331678.Cphamn1_2186"/>
<accession>B3ENK2</accession>
<dbReference type="eggNOG" id="COG0451">
    <property type="taxonomic scope" value="Bacteria"/>
</dbReference>
<dbReference type="OrthoDB" id="596910at2"/>
<reference evidence="2" key="1">
    <citation type="submission" date="2008-06" db="EMBL/GenBank/DDBJ databases">
        <title>Complete sequence of Chlorobium phaeobacteroides BS1.</title>
        <authorList>
            <consortium name="US DOE Joint Genome Institute"/>
            <person name="Lucas S."/>
            <person name="Copeland A."/>
            <person name="Lapidus A."/>
            <person name="Glavina del Rio T."/>
            <person name="Dalin E."/>
            <person name="Tice H."/>
            <person name="Bruce D."/>
            <person name="Goodwin L."/>
            <person name="Pitluck S."/>
            <person name="Schmutz J."/>
            <person name="Larimer F."/>
            <person name="Land M."/>
            <person name="Hauser L."/>
            <person name="Kyrpides N."/>
            <person name="Ovchinnikova G."/>
            <person name="Li T."/>
            <person name="Liu Z."/>
            <person name="Zhao F."/>
            <person name="Overmann J."/>
            <person name="Bryant D.A."/>
            <person name="Richardson P."/>
        </authorList>
    </citation>
    <scope>NUCLEOTIDE SEQUENCE [LARGE SCALE GENOMIC DNA]</scope>
    <source>
        <strain evidence="2">BS1</strain>
    </source>
</reference>
<name>B3ENK2_CHLPB</name>
<dbReference type="HOGENOM" id="CLU_007383_6_0_10"/>
<sequence length="331" mass="36306">MNQKKQVVLVTGATGYIGSQVVYALRKMFGDGLHVKALVRENSEVAVLSDPEVEIVRGDILNPISLLEPFESVDAVFHCAGLVAYTKQSRNRLYETNVTGTSNVVDVCLQKGVGRLVLTSSVAAQGVKEGIEQADEETAFSEWQHRIAYMDSKRLAEIECERGIAEGLDVVMVNPGVVLGRGEGHPVVLNSSTKAVQSIYQGKIFLYPSGGLSLVDIRDVARAHIEVWKKGETGERYIIVSENCSYKELFSMIREIPGSSPRAAFSAGNALYGIAGTGGELFSLLSGKRPYITLESMRLARRYLYYSNRKSVESLAMSYRPVKEILQSIVT</sequence>
<dbReference type="PANTHER" id="PTHR48079">
    <property type="entry name" value="PROTEIN YEEZ"/>
    <property type="match status" value="1"/>
</dbReference>
<dbReference type="PRINTS" id="PR00081">
    <property type="entry name" value="GDHRDH"/>
</dbReference>
<dbReference type="SUPFAM" id="SSF51735">
    <property type="entry name" value="NAD(P)-binding Rossmann-fold domains"/>
    <property type="match status" value="1"/>
</dbReference>
<gene>
    <name evidence="2" type="ordered locus">Cphamn1_2186</name>
</gene>
<proteinExistence type="predicted"/>
<feature type="domain" description="NAD-dependent epimerase/dehydratase" evidence="1">
    <location>
        <begin position="8"/>
        <end position="239"/>
    </location>
</feature>
<dbReference type="GO" id="GO:0004029">
    <property type="term" value="F:aldehyde dehydrogenase (NAD+) activity"/>
    <property type="evidence" value="ECO:0007669"/>
    <property type="project" value="TreeGrafter"/>
</dbReference>